<dbReference type="CDD" id="cd08054">
    <property type="entry name" value="gp6"/>
    <property type="match status" value="1"/>
</dbReference>
<accession>A0A6M3IJJ9</accession>
<proteinExistence type="predicted"/>
<dbReference type="NCBIfam" id="TIGR02215">
    <property type="entry name" value="phage_chp_gp8"/>
    <property type="match status" value="1"/>
</dbReference>
<dbReference type="AlphaFoldDB" id="A0A6M3IJJ9"/>
<gene>
    <name evidence="2" type="ORF">MM415A00769_0011</name>
    <name evidence="1" type="ORF">MM415B01827_0013</name>
</gene>
<dbReference type="EMBL" id="MT141226">
    <property type="protein sequence ID" value="QJA56562.1"/>
    <property type="molecule type" value="Genomic_DNA"/>
</dbReference>
<name>A0A6M3IJJ9_9ZZZZ</name>
<dbReference type="EMBL" id="MT142409">
    <property type="protein sequence ID" value="QJA80161.1"/>
    <property type="molecule type" value="Genomic_DNA"/>
</dbReference>
<dbReference type="Gene3D" id="1.10.3230.30">
    <property type="entry name" value="Phage gp6-like head-tail connector protein"/>
    <property type="match status" value="1"/>
</dbReference>
<organism evidence="1">
    <name type="scientific">viral metagenome</name>
    <dbReference type="NCBI Taxonomy" id="1070528"/>
    <lineage>
        <taxon>unclassified sequences</taxon>
        <taxon>metagenomes</taxon>
        <taxon>organismal metagenomes</taxon>
    </lineage>
</organism>
<reference evidence="1" key="1">
    <citation type="submission" date="2020-03" db="EMBL/GenBank/DDBJ databases">
        <title>The deep terrestrial virosphere.</title>
        <authorList>
            <person name="Holmfeldt K."/>
            <person name="Nilsson E."/>
            <person name="Simone D."/>
            <person name="Lopez-Fernandez M."/>
            <person name="Wu X."/>
            <person name="de Brujin I."/>
            <person name="Lundin D."/>
            <person name="Andersson A."/>
            <person name="Bertilsson S."/>
            <person name="Dopson M."/>
        </authorList>
    </citation>
    <scope>NUCLEOTIDE SEQUENCE</scope>
    <source>
        <strain evidence="2">MM415A00769</strain>
        <strain evidence="1">MM415B01827</strain>
    </source>
</reference>
<dbReference type="InterPro" id="IPR011738">
    <property type="entry name" value="Phage_CHP"/>
</dbReference>
<evidence type="ECO:0000313" key="2">
    <source>
        <dbReference type="EMBL" id="QJA80161.1"/>
    </source>
</evidence>
<evidence type="ECO:0000313" key="1">
    <source>
        <dbReference type="EMBL" id="QJA56562.1"/>
    </source>
</evidence>
<protein>
    <submittedName>
        <fullName evidence="1">Putative head tail connector protein</fullName>
    </submittedName>
</protein>
<sequence>MYLDEWPARDSIRTPFAPLTSAPSTAIVYKKSDGTSTTFSSSAWEVDTVDDYGRIALGYDESWPSETLWPVNPIRIEFKVGYGPTSTDIPDDIKQGMLLMLGNRYENREDVVVGYAGQAAMKLPKAAMSLLTNHKNFRF</sequence>